<sequence length="570" mass="64399">MINFHLFLPYLIPSSSLITSFSCNECLLRRGECVIDILGHVFVFHLKSKGWLSRIWGADEEREHQLLQRRGGEKAIWVIGMVVRDKILIHTMSSFSCHCVHENFLFLPKNLGRNLPLATCARGVHSLKDPALRQMEDDSSFCNLHTQTRTLTRTPESSSPRTSLDKTIPAQVHTMYFMQQWKQKDFLWADENFERPACAQDSDLPSPQGDYILDGGGSCTMSCSAEKANYSIIFLTWNNVFKILVSPNIRKINVGQHLSLDIILCSHLQNLPTTLHMADRPNHNNPNPFDQSGETKGLQRNHKATPQKDNKTDNGSKMALGEIESSAIPAVAPSPIPKGGFCPPGYYFLYLNYFLYNKYCTDSVGNCHYRVSKALVLNHLRFDNQRLLVMDVARSKDPRKQGGTLWCFNQATPAGFDCFFNDIQRSLMDAIVWIHIAMPHPGDLSSVSVSLSKCSLYLPMTHYFLLMLPNRVHGEQSGPKSNMSHSTYQSNNAISNNQTTDRTAFIGSSTKELMEVWKGSQNPWHQVHHIAPFYLASHVTLSFPYSCPHPHSMADFNHIKSNAKSPSLNL</sequence>
<protein>
    <submittedName>
        <fullName evidence="2">Putative signal peptide protein</fullName>
    </submittedName>
</protein>
<name>A0A0L6UNS3_9BASI</name>
<organism evidence="2 3">
    <name type="scientific">Puccinia sorghi</name>
    <dbReference type="NCBI Taxonomy" id="27349"/>
    <lineage>
        <taxon>Eukaryota</taxon>
        <taxon>Fungi</taxon>
        <taxon>Dikarya</taxon>
        <taxon>Basidiomycota</taxon>
        <taxon>Pucciniomycotina</taxon>
        <taxon>Pucciniomycetes</taxon>
        <taxon>Pucciniales</taxon>
        <taxon>Pucciniaceae</taxon>
        <taxon>Puccinia</taxon>
    </lineage>
</organism>
<comment type="caution">
    <text evidence="2">The sequence shown here is derived from an EMBL/GenBank/DDBJ whole genome shotgun (WGS) entry which is preliminary data.</text>
</comment>
<evidence type="ECO:0000313" key="2">
    <source>
        <dbReference type="EMBL" id="KNZ50184.1"/>
    </source>
</evidence>
<dbReference type="AlphaFoldDB" id="A0A0L6UNS3"/>
<evidence type="ECO:0000256" key="1">
    <source>
        <dbReference type="SAM" id="MobiDB-lite"/>
    </source>
</evidence>
<dbReference type="Proteomes" id="UP000037035">
    <property type="component" value="Unassembled WGS sequence"/>
</dbReference>
<dbReference type="EMBL" id="LAVV01009677">
    <property type="protein sequence ID" value="KNZ50184.1"/>
    <property type="molecule type" value="Genomic_DNA"/>
</dbReference>
<evidence type="ECO:0000313" key="3">
    <source>
        <dbReference type="Proteomes" id="UP000037035"/>
    </source>
</evidence>
<gene>
    <name evidence="2" type="ORF">VP01_4558g1</name>
</gene>
<dbReference type="VEuPathDB" id="FungiDB:VP01_4558g1"/>
<feature type="compositionally biased region" description="Polar residues" evidence="1">
    <location>
        <begin position="283"/>
        <end position="294"/>
    </location>
</feature>
<keyword evidence="3" id="KW-1185">Reference proteome</keyword>
<accession>A0A0L6UNS3</accession>
<reference evidence="2 3" key="1">
    <citation type="submission" date="2015-08" db="EMBL/GenBank/DDBJ databases">
        <title>Next Generation Sequencing and Analysis of the Genome of Puccinia sorghi L Schw, the Causal Agent of Maize Common Rust.</title>
        <authorList>
            <person name="Rochi L."/>
            <person name="Burguener G."/>
            <person name="Darino M."/>
            <person name="Turjanski A."/>
            <person name="Kreff E."/>
            <person name="Dieguez M.J."/>
            <person name="Sacco F."/>
        </authorList>
    </citation>
    <scope>NUCLEOTIDE SEQUENCE [LARGE SCALE GENOMIC DNA]</scope>
    <source>
        <strain evidence="2 3">RO10H11247</strain>
    </source>
</reference>
<feature type="region of interest" description="Disordered" evidence="1">
    <location>
        <begin position="276"/>
        <end position="317"/>
    </location>
</feature>
<proteinExistence type="predicted"/>